<dbReference type="InterPro" id="IPR049053">
    <property type="entry name" value="AFCA-like_C"/>
</dbReference>
<dbReference type="InterPro" id="IPR012341">
    <property type="entry name" value="6hp_glycosidase-like_sf"/>
</dbReference>
<evidence type="ECO:0000313" key="5">
    <source>
        <dbReference type="EMBL" id="MDQ8206383.1"/>
    </source>
</evidence>
<reference evidence="5 6" key="1">
    <citation type="submission" date="2023-04" db="EMBL/GenBank/DDBJ databases">
        <title>A novel bacteria isolated from coastal sediment.</title>
        <authorList>
            <person name="Liu X.-J."/>
            <person name="Du Z.-J."/>
        </authorList>
    </citation>
    <scope>NUCLEOTIDE SEQUENCE [LARGE SCALE GENOMIC DNA]</scope>
    <source>
        <strain evidence="5 6">SDUM461003</strain>
    </source>
</reference>
<dbReference type="Pfam" id="PF21307">
    <property type="entry name" value="Glyco_hydro_95_C"/>
    <property type="match status" value="1"/>
</dbReference>
<feature type="signal peptide" evidence="1">
    <location>
        <begin position="1"/>
        <end position="23"/>
    </location>
</feature>
<dbReference type="PIRSF" id="PIRSF007663">
    <property type="entry name" value="UCP007663"/>
    <property type="match status" value="1"/>
</dbReference>
<dbReference type="Pfam" id="PF14498">
    <property type="entry name" value="Glyco_hyd_65N_2"/>
    <property type="match status" value="2"/>
</dbReference>
<keyword evidence="1" id="KW-0732">Signal</keyword>
<dbReference type="EMBL" id="JARXHW010000003">
    <property type="protein sequence ID" value="MDQ8206383.1"/>
    <property type="molecule type" value="Genomic_DNA"/>
</dbReference>
<dbReference type="RefSeq" id="WP_308948441.1">
    <property type="nucleotide sequence ID" value="NZ_JARXHW010000003.1"/>
</dbReference>
<feature type="domain" description="Glycosyl hydrolase family 95 catalytic" evidence="4">
    <location>
        <begin position="262"/>
        <end position="664"/>
    </location>
</feature>
<feature type="domain" description="Alpha fucosidase A-like C-terminal" evidence="3">
    <location>
        <begin position="666"/>
        <end position="759"/>
    </location>
</feature>
<dbReference type="PANTHER" id="PTHR31084">
    <property type="entry name" value="ALPHA-L-FUCOSIDASE 2"/>
    <property type="match status" value="1"/>
</dbReference>
<protein>
    <submittedName>
        <fullName evidence="5">Glycoside hydrolase family 95 protein</fullName>
    </submittedName>
</protein>
<feature type="domain" description="Glycosyl hydrolase family 95 N-terminal" evidence="2">
    <location>
        <begin position="84"/>
        <end position="235"/>
    </location>
</feature>
<dbReference type="Gene3D" id="1.50.10.10">
    <property type="match status" value="1"/>
</dbReference>
<feature type="chain" id="PRO_5045684929" evidence="1">
    <location>
        <begin position="24"/>
        <end position="766"/>
    </location>
</feature>
<dbReference type="InterPro" id="IPR054363">
    <property type="entry name" value="GH95_cat"/>
</dbReference>
<feature type="domain" description="Glycosyl hydrolase family 95 N-terminal" evidence="2">
    <location>
        <begin position="34"/>
        <end position="81"/>
    </location>
</feature>
<organism evidence="5 6">
    <name type="scientific">Thalassobacterium maritimum</name>
    <dbReference type="NCBI Taxonomy" id="3041265"/>
    <lineage>
        <taxon>Bacteria</taxon>
        <taxon>Pseudomonadati</taxon>
        <taxon>Verrucomicrobiota</taxon>
        <taxon>Opitutia</taxon>
        <taxon>Puniceicoccales</taxon>
        <taxon>Coraliomargaritaceae</taxon>
        <taxon>Thalassobacterium</taxon>
    </lineage>
</organism>
<dbReference type="GO" id="GO:0016787">
    <property type="term" value="F:hydrolase activity"/>
    <property type="evidence" value="ECO:0007669"/>
    <property type="project" value="UniProtKB-KW"/>
</dbReference>
<gene>
    <name evidence="5" type="ORF">QEH52_02605</name>
</gene>
<comment type="caution">
    <text evidence="5">The sequence shown here is derived from an EMBL/GenBank/DDBJ whole genome shotgun (WGS) entry which is preliminary data.</text>
</comment>
<dbReference type="Pfam" id="PF22124">
    <property type="entry name" value="Glyco_hydro_95_cat"/>
    <property type="match status" value="1"/>
</dbReference>
<name>A0ABU1AQH1_9BACT</name>
<dbReference type="InterPro" id="IPR008928">
    <property type="entry name" value="6-hairpin_glycosidase_sf"/>
</dbReference>
<keyword evidence="5" id="KW-0378">Hydrolase</keyword>
<evidence type="ECO:0000259" key="2">
    <source>
        <dbReference type="Pfam" id="PF14498"/>
    </source>
</evidence>
<dbReference type="Proteomes" id="UP001225316">
    <property type="component" value="Unassembled WGS sequence"/>
</dbReference>
<keyword evidence="6" id="KW-1185">Reference proteome</keyword>
<proteinExistence type="predicted"/>
<dbReference type="SUPFAM" id="SSF48208">
    <property type="entry name" value="Six-hairpin glycosidases"/>
    <property type="match status" value="1"/>
</dbReference>
<dbReference type="PANTHER" id="PTHR31084:SF19">
    <property type="entry name" value="GLYCOSYL HYDROLASE FAMILY 95 N-TERMINAL DOMAIN-CONTAINING PROTEIN"/>
    <property type="match status" value="1"/>
</dbReference>
<evidence type="ECO:0000259" key="4">
    <source>
        <dbReference type="Pfam" id="PF22124"/>
    </source>
</evidence>
<evidence type="ECO:0000256" key="1">
    <source>
        <dbReference type="SAM" id="SignalP"/>
    </source>
</evidence>
<evidence type="ECO:0000259" key="3">
    <source>
        <dbReference type="Pfam" id="PF21307"/>
    </source>
</evidence>
<sequence>MRHFSIHLIACAAIGLFGYQAHARVDEEVNKLVLSYDTPATNWDKEALPLGNGWLGCMIFGGIEQEHIQFNVDSLWLGSESDTGSYQSFGDIIMDLGAASATDYHRELDISRALQTITYSSKGTRYKRESFSSAPAEVMVFRFTADQTAAHSGRITLSDAHQAPITVEGNRISAIGDTNGKWDKRVKGSNIVLNYEAQVWVLHEGGRIQAVENGIEFEGCDSLTILVSAGTDYLNQRDKGWKQAHPHQRITDSLTQASQQTFEQLKQAHIKDYQALFNRVSIEVGNTPEPIKSLPLPERLDRYRGSNSMKKPNLSKGAADPDLEELMFQYARYLLISSSRPGSLPANLQGLWNNSNSPPWRSDYHSDVNLQMNYWFADQANLSDCFSPFAEWYHSIREVRREETQEHFGKRGIAMHAENGIFGGSTWKWSIGDASWLANNLWDHYAYTQDLQYLKTRAYPIMKDLFMFWEDHLKEIPAPDGNGTVLVAPDGFSPEHGPHEDGVSFDQQLAYDLLTNFAEASEILGVDASERAKARTMRDHLLGPQIGRWGQLQEWMVDRDKQNDKHRHLSHLIAVHPGRQISPHTTPLLAEAARVSMNARGDGSTGWSKAWKINIWARLLDGNRAHKLLREMMAGNVHSNLFNMHPPFQIDGNFGYASGVCEMLIQSHMDAIHLLPALPDAWKSGQVIGLRARGGFEVSLKWTDGQLEAAIIRSEQGKVCRLRSATPLYVTQNGRKIETVVTDRGTIEFPTLRGVEYTITTTHHNL</sequence>
<accession>A0ABU1AQH1</accession>
<dbReference type="InterPro" id="IPR027414">
    <property type="entry name" value="GH95_N_dom"/>
</dbReference>
<dbReference type="InterPro" id="IPR016518">
    <property type="entry name" value="Alpha-L-fucosidase"/>
</dbReference>
<evidence type="ECO:0000313" key="6">
    <source>
        <dbReference type="Proteomes" id="UP001225316"/>
    </source>
</evidence>